<dbReference type="Proteomes" id="UP001595735">
    <property type="component" value="Unassembled WGS sequence"/>
</dbReference>
<comment type="similarity">
    <text evidence="1 4 6">Belongs to the adenosylhomocysteinase family.</text>
</comment>
<dbReference type="InterPro" id="IPR000043">
    <property type="entry name" value="Adenosylhomocysteinase-like"/>
</dbReference>
<proteinExistence type="inferred from homology"/>
<evidence type="ECO:0000256" key="2">
    <source>
        <dbReference type="ARBA" id="ARBA00022563"/>
    </source>
</evidence>
<evidence type="ECO:0000256" key="6">
    <source>
        <dbReference type="RuleBase" id="RU004166"/>
    </source>
</evidence>
<feature type="binding site" evidence="4">
    <location>
        <position position="195"/>
    </location>
    <ligand>
        <name>substrate</name>
    </ligand>
</feature>
<sequence>MSTTTQYVPYKVKDISLAEWGRKEITLAEAEMPGLMAIREEYGPSQPLKGARIAGCLHMTIQTAVLIETLVALGAEVTWSSCNIFSTQDHAAAAIAAAGIPVYAWKGLNEEDFDWCIEQTLFFGEDRKPLNMILDDGGDLTNMVFDKYPEFTKDIKGLSEETTTGVHRLYERMKNGTLVMPAINVNDSVTKSKFDNKYGCKESAVDAVRRATDVMLAGKRVVVCGYGDVGKGTAASFRGAGSIVTVTEIDPICALQAAMDGYEVKRLDTVVDNADIIITTTGNFNIVRGEHFLKMKDKAIVCNIGHFDNEIDMAWLNENYGSTKSEVKPQVDIYTIEGKEVIILAEGRLVNLGCATGHPSFVMSNSFSNQTLAQIELWNNSAAYGNEVYMLPKHLDEKVAALHLKKLSVELETLSTEQAEYIGVDVKGPFKPEYYRY</sequence>
<feature type="binding site" evidence="4">
    <location>
        <begin position="162"/>
        <end position="164"/>
    </location>
    <ligand>
        <name>NAD(+)</name>
        <dbReference type="ChEBI" id="CHEBI:57540"/>
    </ligand>
</feature>
<feature type="binding site" evidence="4">
    <location>
        <position position="161"/>
    </location>
    <ligand>
        <name>substrate</name>
    </ligand>
</feature>
<dbReference type="RefSeq" id="WP_290296726.1">
    <property type="nucleotide sequence ID" value="NZ_JAUFQR010000001.1"/>
</dbReference>
<feature type="binding site" evidence="4">
    <location>
        <position position="283"/>
    </location>
    <ligand>
        <name>NAD(+)</name>
        <dbReference type="ChEBI" id="CHEBI:57540"/>
    </ligand>
</feature>
<feature type="binding site" evidence="4">
    <location>
        <position position="60"/>
    </location>
    <ligand>
        <name>substrate</name>
    </ligand>
</feature>
<dbReference type="Gene3D" id="3.40.50.1480">
    <property type="entry name" value="Adenosylhomocysteinase-like"/>
    <property type="match status" value="1"/>
</dbReference>
<dbReference type="CDD" id="cd00401">
    <property type="entry name" value="SAHH"/>
    <property type="match status" value="1"/>
</dbReference>
<comment type="function">
    <text evidence="4">May play a key role in the regulation of the intracellular concentration of adenosylhomocysteine.</text>
</comment>
<dbReference type="NCBIfam" id="NF004005">
    <property type="entry name" value="PRK05476.2-3"/>
    <property type="match status" value="1"/>
</dbReference>
<accession>A0ABV7XWZ6</accession>
<comment type="subcellular location">
    <subcellularLocation>
        <location evidence="4">Cytoplasm</location>
    </subcellularLocation>
</comment>
<keyword evidence="2 4" id="KW-0554">One-carbon metabolism</keyword>
<dbReference type="InterPro" id="IPR020082">
    <property type="entry name" value="S-Ado-L-homoCys_hydrolase_CS"/>
</dbReference>
<evidence type="ECO:0000256" key="4">
    <source>
        <dbReference type="HAMAP-Rule" id="MF_00563"/>
    </source>
</evidence>
<dbReference type="Pfam" id="PF05221">
    <property type="entry name" value="AdoHcyase"/>
    <property type="match status" value="2"/>
</dbReference>
<evidence type="ECO:0000256" key="3">
    <source>
        <dbReference type="ARBA" id="ARBA00023027"/>
    </source>
</evidence>
<gene>
    <name evidence="4 8" type="primary">ahcY</name>
    <name evidence="8" type="ORF">ACFONJ_10135</name>
</gene>
<feature type="binding site" evidence="4">
    <location>
        <position position="248"/>
    </location>
    <ligand>
        <name>NAD(+)</name>
        <dbReference type="ChEBI" id="CHEBI:57540"/>
    </ligand>
</feature>
<name>A0ABV7XWZ6_9FLAO</name>
<evidence type="ECO:0000313" key="8">
    <source>
        <dbReference type="EMBL" id="MFC3756323.1"/>
    </source>
</evidence>
<comment type="pathway">
    <text evidence="4 5">Amino-acid biosynthesis; L-homocysteine biosynthesis; L-homocysteine from S-adenosyl-L-homocysteine: step 1/1.</text>
</comment>
<keyword evidence="4" id="KW-0963">Cytoplasm</keyword>
<organism evidence="8 9">
    <name type="scientific">Chryseobacterium tructae</name>
    <dbReference type="NCBI Taxonomy" id="1037380"/>
    <lineage>
        <taxon>Bacteria</taxon>
        <taxon>Pseudomonadati</taxon>
        <taxon>Bacteroidota</taxon>
        <taxon>Flavobacteriia</taxon>
        <taxon>Flavobacteriales</taxon>
        <taxon>Weeksellaceae</taxon>
        <taxon>Chryseobacterium group</taxon>
        <taxon>Chryseobacterium</taxon>
    </lineage>
</organism>
<keyword evidence="4 5" id="KW-0378">Hydrolase</keyword>
<reference evidence="9" key="1">
    <citation type="journal article" date="2019" name="Int. J. Syst. Evol. Microbiol.">
        <title>The Global Catalogue of Microorganisms (GCM) 10K type strain sequencing project: providing services to taxonomists for standard genome sequencing and annotation.</title>
        <authorList>
            <consortium name="The Broad Institute Genomics Platform"/>
            <consortium name="The Broad Institute Genome Sequencing Center for Infectious Disease"/>
            <person name="Wu L."/>
            <person name="Ma J."/>
        </authorList>
    </citation>
    <scope>NUCLEOTIDE SEQUENCE [LARGE SCALE GENOMIC DNA]</scope>
    <source>
        <strain evidence="9">CECT 7798</strain>
    </source>
</reference>
<feature type="binding site" evidence="4">
    <location>
        <begin position="225"/>
        <end position="230"/>
    </location>
    <ligand>
        <name>NAD(+)</name>
        <dbReference type="ChEBI" id="CHEBI:57540"/>
    </ligand>
</feature>
<dbReference type="PANTHER" id="PTHR23420">
    <property type="entry name" value="ADENOSYLHOMOCYSTEINASE"/>
    <property type="match status" value="1"/>
</dbReference>
<feature type="domain" description="S-adenosyl-L-homocysteine hydrolase NAD binding" evidence="7">
    <location>
        <begin position="196"/>
        <end position="357"/>
    </location>
</feature>
<dbReference type="SMART" id="SM00997">
    <property type="entry name" value="AdoHcyase_NAD"/>
    <property type="match status" value="1"/>
</dbReference>
<feature type="binding site" evidence="4">
    <location>
        <position position="136"/>
    </location>
    <ligand>
        <name>substrate</name>
    </ligand>
</feature>
<evidence type="ECO:0000259" key="7">
    <source>
        <dbReference type="SMART" id="SM00997"/>
    </source>
</evidence>
<dbReference type="InterPro" id="IPR036291">
    <property type="entry name" value="NAD(P)-bd_dom_sf"/>
</dbReference>
<feature type="binding site" evidence="4">
    <location>
        <position position="191"/>
    </location>
    <ligand>
        <name>substrate</name>
    </ligand>
</feature>
<feature type="binding site" evidence="4">
    <location>
        <position position="196"/>
    </location>
    <ligand>
        <name>NAD(+)</name>
        <dbReference type="ChEBI" id="CHEBI:57540"/>
    </ligand>
</feature>
<dbReference type="PIRSF" id="PIRSF001109">
    <property type="entry name" value="Ad_hcy_hydrolase"/>
    <property type="match status" value="1"/>
</dbReference>
<dbReference type="InterPro" id="IPR015878">
    <property type="entry name" value="Ado_hCys_hydrolase_NAD-bd"/>
</dbReference>
<feature type="binding site" evidence="4">
    <location>
        <position position="351"/>
    </location>
    <ligand>
        <name>NAD(+)</name>
        <dbReference type="ChEBI" id="CHEBI:57540"/>
    </ligand>
</feature>
<dbReference type="SUPFAM" id="SSF52283">
    <property type="entry name" value="Formate/glycerate dehydrogenase catalytic domain-like"/>
    <property type="match status" value="1"/>
</dbReference>
<comment type="caution">
    <text evidence="8">The sequence shown here is derived from an EMBL/GenBank/DDBJ whole genome shotgun (WGS) entry which is preliminary data.</text>
</comment>
<keyword evidence="9" id="KW-1185">Reference proteome</keyword>
<dbReference type="SUPFAM" id="SSF51735">
    <property type="entry name" value="NAD(P)-binding Rossmann-fold domains"/>
    <property type="match status" value="1"/>
</dbReference>
<dbReference type="PANTHER" id="PTHR23420:SF0">
    <property type="entry name" value="ADENOSYLHOMOCYSTEINASE"/>
    <property type="match status" value="1"/>
</dbReference>
<comment type="cofactor">
    <cofactor evidence="4 5">
        <name>NAD(+)</name>
        <dbReference type="ChEBI" id="CHEBI:57540"/>
    </cofactor>
    <text evidence="4 5">Binds 1 NAD(+) per subunit.</text>
</comment>
<evidence type="ECO:0000256" key="1">
    <source>
        <dbReference type="ARBA" id="ARBA00007122"/>
    </source>
</evidence>
<dbReference type="PROSITE" id="PS00738">
    <property type="entry name" value="ADOHCYASE_1"/>
    <property type="match status" value="1"/>
</dbReference>
<dbReference type="Pfam" id="PF00670">
    <property type="entry name" value="AdoHcyase_NAD"/>
    <property type="match status" value="1"/>
</dbReference>
<protein>
    <recommendedName>
        <fullName evidence="4">Adenosylhomocysteinase</fullName>
        <ecNumber evidence="4">3.13.2.1</ecNumber>
    </recommendedName>
    <alternativeName>
        <fullName evidence="4">S-adenosyl-L-homocysteine hydrolase</fullName>
        <shortName evidence="4">AdoHcyase</shortName>
    </alternativeName>
</protein>
<dbReference type="HAMAP" id="MF_00563">
    <property type="entry name" value="AdoHcyase"/>
    <property type="match status" value="1"/>
</dbReference>
<dbReference type="NCBIfam" id="TIGR00936">
    <property type="entry name" value="ahcY"/>
    <property type="match status" value="1"/>
</dbReference>
<dbReference type="SMART" id="SM00996">
    <property type="entry name" value="AdoHcyase"/>
    <property type="match status" value="1"/>
</dbReference>
<dbReference type="EMBL" id="JBHRYO010000002">
    <property type="protein sequence ID" value="MFC3756323.1"/>
    <property type="molecule type" value="Genomic_DNA"/>
</dbReference>
<dbReference type="InterPro" id="IPR042172">
    <property type="entry name" value="Adenosylhomocyst_ase-like_sf"/>
</dbReference>
<evidence type="ECO:0000313" key="9">
    <source>
        <dbReference type="Proteomes" id="UP001595735"/>
    </source>
</evidence>
<dbReference type="EC" id="3.13.2.1" evidence="4"/>
<dbReference type="Gene3D" id="3.40.50.720">
    <property type="entry name" value="NAD(P)-binding Rossmann-like Domain"/>
    <property type="match status" value="1"/>
</dbReference>
<evidence type="ECO:0000256" key="5">
    <source>
        <dbReference type="RuleBase" id="RU000548"/>
    </source>
</evidence>
<comment type="catalytic activity">
    <reaction evidence="4 5">
        <text>S-adenosyl-L-homocysteine + H2O = L-homocysteine + adenosine</text>
        <dbReference type="Rhea" id="RHEA:21708"/>
        <dbReference type="ChEBI" id="CHEBI:15377"/>
        <dbReference type="ChEBI" id="CHEBI:16335"/>
        <dbReference type="ChEBI" id="CHEBI:57856"/>
        <dbReference type="ChEBI" id="CHEBI:58199"/>
        <dbReference type="EC" id="3.13.2.1"/>
    </reaction>
</comment>
<dbReference type="PROSITE" id="PS00739">
    <property type="entry name" value="ADOHCYASE_2"/>
    <property type="match status" value="1"/>
</dbReference>
<keyword evidence="3 4" id="KW-0520">NAD</keyword>
<feature type="binding site" evidence="4">
    <location>
        <begin position="304"/>
        <end position="306"/>
    </location>
    <ligand>
        <name>NAD(+)</name>
        <dbReference type="ChEBI" id="CHEBI:57540"/>
    </ligand>
</feature>